<evidence type="ECO:0000313" key="2">
    <source>
        <dbReference type="EMBL" id="BBI33598.1"/>
    </source>
</evidence>
<sequence>MPNYLEYQKSIASEFKAYEKRVRHLIDDAHWVEEGRYKEIILMNYLKRILPKHISVGTGFIRNQDTITHQIDIIIYDNTYPLLFSEGDFIIAVPENVIGIIEVKSNIVPSDLCDIIKKSNHNASIICGNSNKMLFNGVFSYNSIEESAQYILKLKTIEYKQILEKQFTNQIISNKLSSCVNHIVLGTKYFIKLWASGVTHEKKHDEWKGAPPHYSFYNMQEGLAFSYFLSNLQEVIIRKLTGKYVEELSGALSAYFYPIPEGKEARLVERIELR</sequence>
<dbReference type="Proteomes" id="UP000289856">
    <property type="component" value="Chromosome"/>
</dbReference>
<proteinExistence type="predicted"/>
<dbReference type="InterPro" id="IPR046537">
    <property type="entry name" value="DUF6602"/>
</dbReference>
<dbReference type="CDD" id="cd21173">
    <property type="entry name" value="NucC-like"/>
    <property type="match status" value="1"/>
</dbReference>
<dbReference type="EMBL" id="AP019400">
    <property type="protein sequence ID" value="BBI33598.1"/>
    <property type="molecule type" value="Genomic_DNA"/>
</dbReference>
<feature type="domain" description="DUF6602" evidence="1">
    <location>
        <begin position="30"/>
        <end position="118"/>
    </location>
</feature>
<evidence type="ECO:0000313" key="3">
    <source>
        <dbReference type="Proteomes" id="UP000289856"/>
    </source>
</evidence>
<gene>
    <name evidence="2" type="ORF">KCTCHS21_29970</name>
</gene>
<protein>
    <recommendedName>
        <fullName evidence="1">DUF6602 domain-containing protein</fullName>
    </recommendedName>
</protein>
<organism evidence="2 3">
    <name type="scientific">Cohnella abietis</name>
    <dbReference type="NCBI Taxonomy" id="2507935"/>
    <lineage>
        <taxon>Bacteria</taxon>
        <taxon>Bacillati</taxon>
        <taxon>Bacillota</taxon>
        <taxon>Bacilli</taxon>
        <taxon>Bacillales</taxon>
        <taxon>Paenibacillaceae</taxon>
        <taxon>Cohnella</taxon>
    </lineage>
</organism>
<name>A0A3T1D693_9BACL</name>
<dbReference type="PANTHER" id="PTHR37103:SF1">
    <property type="entry name" value="DUF6602 DOMAIN-CONTAINING PROTEIN"/>
    <property type="match status" value="1"/>
</dbReference>
<dbReference type="OrthoDB" id="2057120at2"/>
<accession>A0A3T1D693</accession>
<dbReference type="KEGG" id="cohn:KCTCHS21_29970"/>
<keyword evidence="3" id="KW-1185">Reference proteome</keyword>
<dbReference type="PANTHER" id="PTHR37103">
    <property type="entry name" value="PUTATIVE-RELATED"/>
    <property type="match status" value="1"/>
</dbReference>
<evidence type="ECO:0000259" key="1">
    <source>
        <dbReference type="Pfam" id="PF20247"/>
    </source>
</evidence>
<dbReference type="AlphaFoldDB" id="A0A3T1D693"/>
<dbReference type="Pfam" id="PF20247">
    <property type="entry name" value="DUF6602"/>
    <property type="match status" value="1"/>
</dbReference>
<reference evidence="2 3" key="1">
    <citation type="submission" date="2019-01" db="EMBL/GenBank/DDBJ databases">
        <title>Complete genome sequence of Cohnella hallensis HS21 isolated from Korean fir (Abies koreana) rhizospheric soil.</title>
        <authorList>
            <person name="Jiang L."/>
            <person name="Kang S.W."/>
            <person name="Kim S."/>
            <person name="Jung J."/>
            <person name="Kim C.Y."/>
            <person name="Kim D.H."/>
            <person name="Kim S.W."/>
            <person name="Lee J."/>
        </authorList>
    </citation>
    <scope>NUCLEOTIDE SEQUENCE [LARGE SCALE GENOMIC DNA]</scope>
    <source>
        <strain evidence="2 3">HS21</strain>
    </source>
</reference>